<dbReference type="PROSITE" id="PS00924">
    <property type="entry name" value="ASP_GLU_RACEMASE_2"/>
    <property type="match status" value="1"/>
</dbReference>
<accession>A0A4R1Q7G9</accession>
<name>A0A4R1Q7G9_9FIRM</name>
<dbReference type="InterPro" id="IPR015942">
    <property type="entry name" value="Asp/Glu/hydantoin_racemase"/>
</dbReference>
<dbReference type="InterPro" id="IPR004380">
    <property type="entry name" value="Asp_race"/>
</dbReference>
<comment type="similarity">
    <text evidence="1">Belongs to the aspartate/glutamate racemases family.</text>
</comment>
<dbReference type="Proteomes" id="UP000295063">
    <property type="component" value="Unassembled WGS sequence"/>
</dbReference>
<comment type="caution">
    <text evidence="3">The sequence shown here is derived from an EMBL/GenBank/DDBJ whole genome shotgun (WGS) entry which is preliminary data.</text>
</comment>
<dbReference type="Gene3D" id="3.40.50.1860">
    <property type="match status" value="2"/>
</dbReference>
<dbReference type="SUPFAM" id="SSF53681">
    <property type="entry name" value="Aspartate/glutamate racemase"/>
    <property type="match status" value="2"/>
</dbReference>
<reference evidence="3 4" key="1">
    <citation type="submission" date="2019-03" db="EMBL/GenBank/DDBJ databases">
        <title>Genomic Encyclopedia of Type Strains, Phase IV (KMG-IV): sequencing the most valuable type-strain genomes for metagenomic binning, comparative biology and taxonomic classification.</title>
        <authorList>
            <person name="Goeker M."/>
        </authorList>
    </citation>
    <scope>NUCLEOTIDE SEQUENCE [LARGE SCALE GENOMIC DNA]</scope>
    <source>
        <strain evidence="3 4">DSM 15969</strain>
    </source>
</reference>
<dbReference type="AlphaFoldDB" id="A0A4R1Q7G9"/>
<dbReference type="PANTHER" id="PTHR21198">
    <property type="entry name" value="GLUTAMATE RACEMASE"/>
    <property type="match status" value="1"/>
</dbReference>
<dbReference type="OrthoDB" id="9803739at2"/>
<dbReference type="NCBIfam" id="TIGR00035">
    <property type="entry name" value="asp_race"/>
    <property type="match status" value="1"/>
</dbReference>
<dbReference type="GO" id="GO:0047661">
    <property type="term" value="F:amino-acid racemase activity"/>
    <property type="evidence" value="ECO:0007669"/>
    <property type="project" value="InterPro"/>
</dbReference>
<dbReference type="Pfam" id="PF01177">
    <property type="entry name" value="Asp_Glu_race"/>
    <property type="match status" value="1"/>
</dbReference>
<evidence type="ECO:0000256" key="2">
    <source>
        <dbReference type="ARBA" id="ARBA00023235"/>
    </source>
</evidence>
<dbReference type="EMBL" id="SLUI01000006">
    <property type="protein sequence ID" value="TCL37340.1"/>
    <property type="molecule type" value="Genomic_DNA"/>
</dbReference>
<gene>
    <name evidence="3" type="ORF">EV210_106209</name>
</gene>
<dbReference type="InterPro" id="IPR001920">
    <property type="entry name" value="Asp/Glu_race"/>
</dbReference>
<dbReference type="PANTHER" id="PTHR21198:SF7">
    <property type="entry name" value="ASPARTATE-GLUTAMATE RACEMASE FAMILY"/>
    <property type="match status" value="1"/>
</dbReference>
<sequence>MKKIGIIGGISSASTLHYYQMLHDLFYEQYHHYYYPEMVIESLNFQYFTDLENENKLDEYKQYILKSFHNLERAGADFAIMAANSPHSVLEEIRNDIPIPVLSIVDAVGQKARDLGLKKLLLTGIAYTMRSNFYQTGLAKYGIEVITPTVEEQEIINKIIFSELVINLATEASKQTFLKIISSYSVDSVILGCTELPQLLSQNDTDHCLLNSLQIHCEKTLKYVCNR</sequence>
<protein>
    <submittedName>
        <fullName evidence="3">Aspartate racemase</fullName>
    </submittedName>
</protein>
<dbReference type="InterPro" id="IPR033134">
    <property type="entry name" value="Asp/Glu_racemase_AS_2"/>
</dbReference>
<keyword evidence="2" id="KW-0413">Isomerase</keyword>
<evidence type="ECO:0000256" key="1">
    <source>
        <dbReference type="ARBA" id="ARBA00007847"/>
    </source>
</evidence>
<keyword evidence="4" id="KW-1185">Reference proteome</keyword>
<organism evidence="3 4">
    <name type="scientific">Anaerospora hongkongensis</name>
    <dbReference type="NCBI Taxonomy" id="244830"/>
    <lineage>
        <taxon>Bacteria</taxon>
        <taxon>Bacillati</taxon>
        <taxon>Bacillota</taxon>
        <taxon>Negativicutes</taxon>
        <taxon>Selenomonadales</taxon>
        <taxon>Sporomusaceae</taxon>
        <taxon>Anaerospora</taxon>
    </lineage>
</organism>
<proteinExistence type="inferred from homology"/>
<evidence type="ECO:0000313" key="3">
    <source>
        <dbReference type="EMBL" id="TCL37340.1"/>
    </source>
</evidence>
<evidence type="ECO:0000313" key="4">
    <source>
        <dbReference type="Proteomes" id="UP000295063"/>
    </source>
</evidence>
<dbReference type="RefSeq" id="WP_132079778.1">
    <property type="nucleotide sequence ID" value="NZ_SLUI01000006.1"/>
</dbReference>